<evidence type="ECO:0000313" key="4">
    <source>
        <dbReference type="Proteomes" id="UP000249590"/>
    </source>
</evidence>
<proteinExistence type="predicted"/>
<dbReference type="GO" id="GO:0004497">
    <property type="term" value="F:monooxygenase activity"/>
    <property type="evidence" value="ECO:0007669"/>
    <property type="project" value="TreeGrafter"/>
</dbReference>
<dbReference type="EMBL" id="QHHQ01000001">
    <property type="protein sequence ID" value="RAI03808.1"/>
    <property type="molecule type" value="Genomic_DNA"/>
</dbReference>
<dbReference type="PANTHER" id="PTHR43539">
    <property type="entry name" value="FLAVIN-BINDING MONOOXYGENASE-LIKE PROTEIN (AFU_ORTHOLOGUE AFUA_4G09220)"/>
    <property type="match status" value="1"/>
</dbReference>
<dbReference type="PRINTS" id="PR00411">
    <property type="entry name" value="PNDRDTASEI"/>
</dbReference>
<keyword evidence="4" id="KW-1185">Reference proteome</keyword>
<dbReference type="AlphaFoldDB" id="A0A8B2NUE1"/>
<dbReference type="PANTHER" id="PTHR43539:SF91">
    <property type="entry name" value="FAD-DEPENDENT URATE HYDROXYLASE"/>
    <property type="match status" value="1"/>
</dbReference>
<keyword evidence="1" id="KW-0560">Oxidoreductase</keyword>
<feature type="region of interest" description="Disordered" evidence="2">
    <location>
        <begin position="1"/>
        <end position="22"/>
    </location>
</feature>
<reference evidence="3 4" key="1">
    <citation type="submission" date="2018-05" db="EMBL/GenBank/DDBJ databases">
        <title>Acuticoccus sediminis sp. nov., isolated from deep-sea sediment of Indian Ocean.</title>
        <authorList>
            <person name="Liu X."/>
            <person name="Lai Q."/>
            <person name="Du Y."/>
            <person name="Sun F."/>
            <person name="Zhang X."/>
            <person name="Wang S."/>
            <person name="Shao Z."/>
        </authorList>
    </citation>
    <scope>NUCLEOTIDE SEQUENCE [LARGE SCALE GENOMIC DNA]</scope>
    <source>
        <strain evidence="3 4">PTG4-2</strain>
    </source>
</reference>
<feature type="compositionally biased region" description="Basic and acidic residues" evidence="2">
    <location>
        <begin position="13"/>
        <end position="22"/>
    </location>
</feature>
<sequence>MTNHATADPGSGDSRREDGPVGLDRHTAELRRDLSFINYPPENWLPARPGELDVLVVGGGQMGLAASFALNKAGIRNHAVIDAAPAGLEGPWVTYARMKTLRSPNHLVGPAQDIPALTFRAYHEALYGSAAWAGLGKIPRGMWQDYLVWFREALELPVENGCALTAIAPTETGVEVAVTRGGAAQRIRARRLVLATGRDGLGGPAMPGWVPAGDARFQHTVEAIDFEALAGRDVAVIGASASAFDNAATALEAGAGSVHMLMRRPKLATYNRFKTMVHAGFTFGMPALPPAERLALLNAAFEVAVAPPADSVARIAHDRRFHFHPGTSVRGVDASGSRIVLDLGGERLTVDKVILGTGFKVDLGGRPELVALDGHVVLMSDLDLPPEVVGQFARHPDVCDDFTFRPRLEGDAWVSRVHSFNIAAMASLGLISGDIPGVGDGARRLAEGIARNFFLEDYDAQMARITGYSEVEIQGDELDARVAPGTPTVTA</sequence>
<gene>
    <name evidence="3" type="ORF">DLJ53_04865</name>
</gene>
<dbReference type="SUPFAM" id="SSF51905">
    <property type="entry name" value="FAD/NAD(P)-binding domain"/>
    <property type="match status" value="2"/>
</dbReference>
<protein>
    <submittedName>
        <fullName evidence="3">FAD-dependent oxidoreductase</fullName>
    </submittedName>
</protein>
<dbReference type="OrthoDB" id="8671611at2"/>
<dbReference type="Proteomes" id="UP000249590">
    <property type="component" value="Unassembled WGS sequence"/>
</dbReference>
<evidence type="ECO:0000256" key="1">
    <source>
        <dbReference type="ARBA" id="ARBA00023002"/>
    </source>
</evidence>
<dbReference type="Pfam" id="PF13738">
    <property type="entry name" value="Pyr_redox_3"/>
    <property type="match status" value="1"/>
</dbReference>
<dbReference type="Gene3D" id="3.50.50.60">
    <property type="entry name" value="FAD/NAD(P)-binding domain"/>
    <property type="match status" value="1"/>
</dbReference>
<dbReference type="GO" id="GO:0050660">
    <property type="term" value="F:flavin adenine dinucleotide binding"/>
    <property type="evidence" value="ECO:0007669"/>
    <property type="project" value="TreeGrafter"/>
</dbReference>
<name>A0A8B2NUE1_9HYPH</name>
<dbReference type="InterPro" id="IPR036188">
    <property type="entry name" value="FAD/NAD-bd_sf"/>
</dbReference>
<evidence type="ECO:0000256" key="2">
    <source>
        <dbReference type="SAM" id="MobiDB-lite"/>
    </source>
</evidence>
<evidence type="ECO:0000313" key="3">
    <source>
        <dbReference type="EMBL" id="RAI03808.1"/>
    </source>
</evidence>
<dbReference type="RefSeq" id="WP_111342812.1">
    <property type="nucleotide sequence ID" value="NZ_QHHQ01000001.1"/>
</dbReference>
<accession>A0A8B2NUE1</accession>
<organism evidence="3 4">
    <name type="scientific">Acuticoccus sediminis</name>
    <dbReference type="NCBI Taxonomy" id="2184697"/>
    <lineage>
        <taxon>Bacteria</taxon>
        <taxon>Pseudomonadati</taxon>
        <taxon>Pseudomonadota</taxon>
        <taxon>Alphaproteobacteria</taxon>
        <taxon>Hyphomicrobiales</taxon>
        <taxon>Amorphaceae</taxon>
        <taxon>Acuticoccus</taxon>
    </lineage>
</organism>
<comment type="caution">
    <text evidence="3">The sequence shown here is derived from an EMBL/GenBank/DDBJ whole genome shotgun (WGS) entry which is preliminary data.</text>
</comment>
<dbReference type="InterPro" id="IPR050982">
    <property type="entry name" value="Auxin_biosynth/cation_transpt"/>
</dbReference>